<dbReference type="Pfam" id="PF08378">
    <property type="entry name" value="NERD"/>
    <property type="match status" value="1"/>
</dbReference>
<dbReference type="EMBL" id="SLUB01000025">
    <property type="protein sequence ID" value="THE11718.1"/>
    <property type="molecule type" value="Genomic_DNA"/>
</dbReference>
<dbReference type="InterPro" id="IPR011528">
    <property type="entry name" value="NERD"/>
</dbReference>
<evidence type="ECO:0000313" key="2">
    <source>
        <dbReference type="EMBL" id="THE11718.1"/>
    </source>
</evidence>
<dbReference type="AlphaFoldDB" id="A0A4S3PQE3"/>
<protein>
    <submittedName>
        <fullName evidence="2">NERD domain-containing protein</fullName>
    </submittedName>
</protein>
<gene>
    <name evidence="2" type="ORF">E1I69_14015</name>
</gene>
<evidence type="ECO:0000313" key="3">
    <source>
        <dbReference type="Proteomes" id="UP000306477"/>
    </source>
</evidence>
<feature type="domain" description="NERD" evidence="1">
    <location>
        <begin position="37"/>
        <end position="147"/>
    </location>
</feature>
<dbReference type="PROSITE" id="PS50965">
    <property type="entry name" value="NERD"/>
    <property type="match status" value="1"/>
</dbReference>
<name>A0A4S3PQE3_9BACI</name>
<evidence type="ECO:0000259" key="1">
    <source>
        <dbReference type="PROSITE" id="PS50965"/>
    </source>
</evidence>
<accession>A0A4S3PQE3</accession>
<keyword evidence="3" id="KW-1185">Reference proteome</keyword>
<proteinExistence type="predicted"/>
<dbReference type="Proteomes" id="UP000306477">
    <property type="component" value="Unassembled WGS sequence"/>
</dbReference>
<organism evidence="2 3">
    <name type="scientific">Bacillus timonensis</name>
    <dbReference type="NCBI Taxonomy" id="1033734"/>
    <lineage>
        <taxon>Bacteria</taxon>
        <taxon>Bacillati</taxon>
        <taxon>Bacillota</taxon>
        <taxon>Bacilli</taxon>
        <taxon>Bacillales</taxon>
        <taxon>Bacillaceae</taxon>
        <taxon>Bacillus</taxon>
    </lineage>
</organism>
<dbReference type="OrthoDB" id="2164794at2"/>
<dbReference type="RefSeq" id="WP_136380207.1">
    <property type="nucleotide sequence ID" value="NZ_SLUB01000025.1"/>
</dbReference>
<reference evidence="2 3" key="1">
    <citation type="journal article" date="2019" name="Indoor Air">
        <title>Impacts of indoor surface finishes on bacterial viability.</title>
        <authorList>
            <person name="Hu J."/>
            <person name="Maamar S.B."/>
            <person name="Glawe A.J."/>
            <person name="Gottel N."/>
            <person name="Gilbert J.A."/>
            <person name="Hartmann E.M."/>
        </authorList>
    </citation>
    <scope>NUCLEOTIDE SEQUENCE [LARGE SCALE GENOMIC DNA]</scope>
    <source>
        <strain evidence="2 3">AF060A6</strain>
    </source>
</reference>
<sequence>MIYKERTESINIKIMKSQDARMDLNKTERQYFLNQIKGYEGELLFDSFTKNLVCDCLILNDLLLQFNNTTFQIDSLLVTAEVLYLFEVKNYEGDFYYEADRLYKKPKIERNNPLIQLHRSESLLRQLLQSLGFTIPIEAYVVFVNPGFTLYQAPLHKQIIFPTQIISFFQNLNKSNAKINNKHKVLAEKLVSMHMQESPYGQLLEYTYEQLRKGICCVECRSLTVEIVGRNCVCSRCGHEELVNDAVLRSTDELKLLFPENKITTNLVLEWCCVVESKKRIQRILDKNYQIVRNNRWTYYE</sequence>
<comment type="caution">
    <text evidence="2">The sequence shown here is derived from an EMBL/GenBank/DDBJ whole genome shotgun (WGS) entry which is preliminary data.</text>
</comment>